<reference evidence="3" key="1">
    <citation type="journal article" date="2019" name="Int. J. Syst. Evol. Microbiol.">
        <title>The Global Catalogue of Microorganisms (GCM) 10K type strain sequencing project: providing services to taxonomists for standard genome sequencing and annotation.</title>
        <authorList>
            <consortium name="The Broad Institute Genomics Platform"/>
            <consortium name="The Broad Institute Genome Sequencing Center for Infectious Disease"/>
            <person name="Wu L."/>
            <person name="Ma J."/>
        </authorList>
    </citation>
    <scope>NUCLEOTIDE SEQUENCE [LARGE SCALE GENOMIC DNA]</scope>
    <source>
        <strain evidence="3">JCM 4816</strain>
    </source>
</reference>
<evidence type="ECO:0000313" key="3">
    <source>
        <dbReference type="Proteomes" id="UP001596174"/>
    </source>
</evidence>
<feature type="compositionally biased region" description="Basic and acidic residues" evidence="1">
    <location>
        <begin position="8"/>
        <end position="17"/>
    </location>
</feature>
<proteinExistence type="predicted"/>
<sequence length="319" mass="34530">MGFFSRAPRRDPEHAPRDPAFPYLSEDEGALLRREVRAALAEKGLEATLSADLAVDASGRRYGLGNLAAVCHNDARGQAAWPGLIREHMARVLRLMDGPSVVDTLPVAELRRRLLPRVMPLDSIPDARGFGRAIPLAPGLVRVLALSLPESAVALKDSLVERVAERLGESPDDLTAVAEANMASTPVEQHEVMGRGEGIRIDVLSGASIFTASRVLQLDTLARSLTGRELGPDGALVALPFSRLLAFHAIRDARMVESLNGLARVAAVRHADSPGPVSPHVYWWRDGRLSQVTEVTGTQIRVVVGSELQRLLERLVAEK</sequence>
<dbReference type="EMBL" id="JBHSQJ010000097">
    <property type="protein sequence ID" value="MFC5909985.1"/>
    <property type="molecule type" value="Genomic_DNA"/>
</dbReference>
<keyword evidence="3" id="KW-1185">Reference proteome</keyword>
<evidence type="ECO:0008006" key="4">
    <source>
        <dbReference type="Google" id="ProtNLM"/>
    </source>
</evidence>
<gene>
    <name evidence="2" type="ORF">ACFP3V_22550</name>
</gene>
<dbReference type="Proteomes" id="UP001596174">
    <property type="component" value="Unassembled WGS sequence"/>
</dbReference>
<organism evidence="2 3">
    <name type="scientific">Streptacidiphilus monticola</name>
    <dbReference type="NCBI Taxonomy" id="2161674"/>
    <lineage>
        <taxon>Bacteria</taxon>
        <taxon>Bacillati</taxon>
        <taxon>Actinomycetota</taxon>
        <taxon>Actinomycetes</taxon>
        <taxon>Kitasatosporales</taxon>
        <taxon>Streptomycetaceae</taxon>
        <taxon>Streptacidiphilus</taxon>
    </lineage>
</organism>
<evidence type="ECO:0000313" key="2">
    <source>
        <dbReference type="EMBL" id="MFC5909985.1"/>
    </source>
</evidence>
<feature type="region of interest" description="Disordered" evidence="1">
    <location>
        <begin position="1"/>
        <end position="21"/>
    </location>
</feature>
<dbReference type="RefSeq" id="WP_380586342.1">
    <property type="nucleotide sequence ID" value="NZ_JBHSQJ010000097.1"/>
</dbReference>
<comment type="caution">
    <text evidence="2">The sequence shown here is derived from an EMBL/GenBank/DDBJ whole genome shotgun (WGS) entry which is preliminary data.</text>
</comment>
<evidence type="ECO:0000256" key="1">
    <source>
        <dbReference type="SAM" id="MobiDB-lite"/>
    </source>
</evidence>
<accession>A0ABW1G7T7</accession>
<protein>
    <recommendedName>
        <fullName evidence="4">ESX secretion-associated protein EspG</fullName>
    </recommendedName>
</protein>
<name>A0ABW1G7T7_9ACTN</name>